<keyword evidence="2" id="KW-1185">Reference proteome</keyword>
<name>A0A397V0H8_9GLOM</name>
<sequence>MSINKMVKPLDDISSDDESILSSNSFFDDFFEKNSFKSDQEENFFEKNASFNENFKNFDIDVTFEDRVSVGSFSREASRSSSETENSEIFLTKSLAVKEIIHSLTPIEYPPTSEEGIAIVYHIDGWENVDSTFVDVQYSMGKPSGQNRTTCYYLGDVTVTKKDRTCQKIKLCEFASSELQEMQHKSCIFSCA</sequence>
<accession>A0A397V0H8</accession>
<dbReference type="Proteomes" id="UP000266673">
    <property type="component" value="Unassembled WGS sequence"/>
</dbReference>
<organism evidence="1 2">
    <name type="scientific">Gigaspora rosea</name>
    <dbReference type="NCBI Taxonomy" id="44941"/>
    <lineage>
        <taxon>Eukaryota</taxon>
        <taxon>Fungi</taxon>
        <taxon>Fungi incertae sedis</taxon>
        <taxon>Mucoromycota</taxon>
        <taxon>Glomeromycotina</taxon>
        <taxon>Glomeromycetes</taxon>
        <taxon>Diversisporales</taxon>
        <taxon>Gigasporaceae</taxon>
        <taxon>Gigaspora</taxon>
    </lineage>
</organism>
<comment type="caution">
    <text evidence="1">The sequence shown here is derived from an EMBL/GenBank/DDBJ whole genome shotgun (WGS) entry which is preliminary data.</text>
</comment>
<dbReference type="OrthoDB" id="2428875at2759"/>
<proteinExistence type="predicted"/>
<evidence type="ECO:0000313" key="2">
    <source>
        <dbReference type="Proteomes" id="UP000266673"/>
    </source>
</evidence>
<evidence type="ECO:0000313" key="1">
    <source>
        <dbReference type="EMBL" id="RIB15098.1"/>
    </source>
</evidence>
<dbReference type="EMBL" id="QKWP01000771">
    <property type="protein sequence ID" value="RIB15098.1"/>
    <property type="molecule type" value="Genomic_DNA"/>
</dbReference>
<protein>
    <submittedName>
        <fullName evidence="1">Uncharacterized protein</fullName>
    </submittedName>
</protein>
<gene>
    <name evidence="1" type="ORF">C2G38_2320518</name>
</gene>
<reference evidence="1 2" key="1">
    <citation type="submission" date="2018-06" db="EMBL/GenBank/DDBJ databases">
        <title>Comparative genomics reveals the genomic features of Rhizophagus irregularis, R. cerebriforme, R. diaphanum and Gigaspora rosea, and their symbiotic lifestyle signature.</title>
        <authorList>
            <person name="Morin E."/>
            <person name="San Clemente H."/>
            <person name="Chen E.C.H."/>
            <person name="De La Providencia I."/>
            <person name="Hainaut M."/>
            <person name="Kuo A."/>
            <person name="Kohler A."/>
            <person name="Murat C."/>
            <person name="Tang N."/>
            <person name="Roy S."/>
            <person name="Loubradou J."/>
            <person name="Henrissat B."/>
            <person name="Grigoriev I.V."/>
            <person name="Corradi N."/>
            <person name="Roux C."/>
            <person name="Martin F.M."/>
        </authorList>
    </citation>
    <scope>NUCLEOTIDE SEQUENCE [LARGE SCALE GENOMIC DNA]</scope>
    <source>
        <strain evidence="1 2">DAOM 194757</strain>
    </source>
</reference>
<dbReference type="AlphaFoldDB" id="A0A397V0H8"/>